<sequence length="127" mass="14412">MISAKFIADRYYIGDLAKILDYENLSSLENGFGRLGEFEYLNLRLECDEISDSDGFNYSVDSLNFGIINAKIIDEELLSSRILTLRNGFVANKFSSYPLARIVDFTSEFEVSFNTKDIKLGNIVINL</sequence>
<organism evidence="1 2">
    <name type="scientific">Campylobacter porcelli</name>
    <dbReference type="NCBI Taxonomy" id="1660073"/>
    <lineage>
        <taxon>Bacteria</taxon>
        <taxon>Pseudomonadati</taxon>
        <taxon>Campylobacterota</taxon>
        <taxon>Epsilonproteobacteria</taxon>
        <taxon>Campylobacterales</taxon>
        <taxon>Campylobacteraceae</taxon>
        <taxon>Campylobacter</taxon>
    </lineage>
</organism>
<dbReference type="RefSeq" id="WP_330518748.1">
    <property type="nucleotide sequence ID" value="NZ_JAZBRC010000004.1"/>
</dbReference>
<accession>A0ABU7M643</accession>
<gene>
    <name evidence="1" type="ORF">V2I23_07805</name>
</gene>
<comment type="caution">
    <text evidence="1">The sequence shown here is derived from an EMBL/GenBank/DDBJ whole genome shotgun (WGS) entry which is preliminary data.</text>
</comment>
<reference evidence="1 2" key="1">
    <citation type="submission" date="2024-01" db="EMBL/GenBank/DDBJ databases">
        <title>Campylobacter porcellus sp. nov.</title>
        <authorList>
            <person name="Papic B."/>
            <person name="Gruntar I."/>
        </authorList>
    </citation>
    <scope>NUCLEOTIDE SEQUENCE [LARGE SCALE GENOMIC DNA]</scope>
    <source>
        <strain evidence="1 2">CX2-4855-23</strain>
    </source>
</reference>
<dbReference type="Proteomes" id="UP001331664">
    <property type="component" value="Unassembled WGS sequence"/>
</dbReference>
<protein>
    <submittedName>
        <fullName evidence="1">Uncharacterized protein</fullName>
    </submittedName>
</protein>
<proteinExistence type="predicted"/>
<dbReference type="EMBL" id="JAZBRD010000015">
    <property type="protein sequence ID" value="MEE3745181.1"/>
    <property type="molecule type" value="Genomic_DNA"/>
</dbReference>
<keyword evidence="2" id="KW-1185">Reference proteome</keyword>
<evidence type="ECO:0000313" key="1">
    <source>
        <dbReference type="EMBL" id="MEE3745181.1"/>
    </source>
</evidence>
<evidence type="ECO:0000313" key="2">
    <source>
        <dbReference type="Proteomes" id="UP001331664"/>
    </source>
</evidence>
<name>A0ABU7M643_9BACT</name>